<gene>
    <name evidence="1" type="ORF">A0O34_02390</name>
</gene>
<keyword evidence="2" id="KW-1185">Reference proteome</keyword>
<protein>
    <recommendedName>
        <fullName evidence="3">DUF4304 domain-containing protein</fullName>
    </recommendedName>
</protein>
<dbReference type="AlphaFoldDB" id="A0A172XR34"/>
<evidence type="ECO:0000313" key="2">
    <source>
        <dbReference type="Proteomes" id="UP000077824"/>
    </source>
</evidence>
<evidence type="ECO:0000313" key="1">
    <source>
        <dbReference type="EMBL" id="ANF49469.1"/>
    </source>
</evidence>
<evidence type="ECO:0008006" key="3">
    <source>
        <dbReference type="Google" id="ProtNLM"/>
    </source>
</evidence>
<proteinExistence type="predicted"/>
<dbReference type="EMBL" id="CP015199">
    <property type="protein sequence ID" value="ANF49469.1"/>
    <property type="molecule type" value="Genomic_DNA"/>
</dbReference>
<dbReference type="KEGG" id="chh:A0O34_02390"/>
<dbReference type="RefSeq" id="WP_066750860.1">
    <property type="nucleotide sequence ID" value="NZ_CP015199.1"/>
</dbReference>
<dbReference type="Pfam" id="PF14137">
    <property type="entry name" value="DUF4304"/>
    <property type="match status" value="1"/>
</dbReference>
<accession>A0A172XR34</accession>
<sequence length="226" mass="26480">MDTRTVFLNACNEIANRLDGFKILEKGQRLKKSSLDKDIYFEIYFQSSFRNDSSSILILPHINIYSKILKKWQIEQIKNEYSQGLIFGNQIGYLTPYNNWKEWNLAGLSYEKSINEITENIQQYLFPIFEIFNSKETAIDFLKSNGTKFNQWSEDSISPLDFLLCFSENETAEAFLNNFVNHCPYKGNILKLYEKLKTQNEIDLNYSEFHGADKIKLAFIKGLKII</sequence>
<dbReference type="Proteomes" id="UP000077824">
    <property type="component" value="Chromosome"/>
</dbReference>
<reference evidence="1 2" key="1">
    <citation type="submission" date="2016-04" db="EMBL/GenBank/DDBJ databases">
        <title>Complete Genome Sequence of Chryseobacterium sp. IHBB 10212.</title>
        <authorList>
            <person name="Pal M."/>
            <person name="Swarnkar M.K."/>
            <person name="Kaushal K."/>
            <person name="Chhibber S."/>
            <person name="Singh A.K."/>
            <person name="Gulati A."/>
        </authorList>
    </citation>
    <scope>NUCLEOTIDE SEQUENCE [LARGE SCALE GENOMIC DNA]</scope>
    <source>
        <strain evidence="1 2">IHBB 10212</strain>
    </source>
</reference>
<dbReference type="OrthoDB" id="362084at2"/>
<name>A0A172XR34_9FLAO</name>
<dbReference type="InterPro" id="IPR025412">
    <property type="entry name" value="DUF4304"/>
</dbReference>
<organism evidence="1 2">
    <name type="scientific">Chryseobacterium glaciei</name>
    <dbReference type="NCBI Taxonomy" id="1685010"/>
    <lineage>
        <taxon>Bacteria</taxon>
        <taxon>Pseudomonadati</taxon>
        <taxon>Bacteroidota</taxon>
        <taxon>Flavobacteriia</taxon>
        <taxon>Flavobacteriales</taxon>
        <taxon>Weeksellaceae</taxon>
        <taxon>Chryseobacterium group</taxon>
        <taxon>Chryseobacterium</taxon>
    </lineage>
</organism>